<organism evidence="2 3">
    <name type="scientific">Pleurodeles waltl</name>
    <name type="common">Iberian ribbed newt</name>
    <dbReference type="NCBI Taxonomy" id="8319"/>
    <lineage>
        <taxon>Eukaryota</taxon>
        <taxon>Metazoa</taxon>
        <taxon>Chordata</taxon>
        <taxon>Craniata</taxon>
        <taxon>Vertebrata</taxon>
        <taxon>Euteleostomi</taxon>
        <taxon>Amphibia</taxon>
        <taxon>Batrachia</taxon>
        <taxon>Caudata</taxon>
        <taxon>Salamandroidea</taxon>
        <taxon>Salamandridae</taxon>
        <taxon>Pleurodelinae</taxon>
        <taxon>Pleurodeles</taxon>
    </lineage>
</organism>
<name>A0AAV7NZP0_PLEWA</name>
<sequence>MGQELLCQWLLRGCGALWDTSSCACGCSEAVARDGTGAFVPVAALRLWRVMGQELLYVRGCSETVTRHGTEALVPMDGQRLWCVMGHELLCQWLL</sequence>
<feature type="chain" id="PRO_5043328132" description="Secreted protein" evidence="1">
    <location>
        <begin position="17"/>
        <end position="95"/>
    </location>
</feature>
<evidence type="ECO:0000313" key="3">
    <source>
        <dbReference type="Proteomes" id="UP001066276"/>
    </source>
</evidence>
<comment type="caution">
    <text evidence="2">The sequence shown here is derived from an EMBL/GenBank/DDBJ whole genome shotgun (WGS) entry which is preliminary data.</text>
</comment>
<evidence type="ECO:0000313" key="2">
    <source>
        <dbReference type="EMBL" id="KAJ1121351.1"/>
    </source>
</evidence>
<keyword evidence="3" id="KW-1185">Reference proteome</keyword>
<evidence type="ECO:0008006" key="4">
    <source>
        <dbReference type="Google" id="ProtNLM"/>
    </source>
</evidence>
<protein>
    <recommendedName>
        <fullName evidence="4">Secreted protein</fullName>
    </recommendedName>
</protein>
<dbReference type="Proteomes" id="UP001066276">
    <property type="component" value="Chromosome 8"/>
</dbReference>
<reference evidence="2" key="1">
    <citation type="journal article" date="2022" name="bioRxiv">
        <title>Sequencing and chromosome-scale assembly of the giantPleurodeles waltlgenome.</title>
        <authorList>
            <person name="Brown T."/>
            <person name="Elewa A."/>
            <person name="Iarovenko S."/>
            <person name="Subramanian E."/>
            <person name="Araus A.J."/>
            <person name="Petzold A."/>
            <person name="Susuki M."/>
            <person name="Suzuki K.-i.T."/>
            <person name="Hayashi T."/>
            <person name="Toyoda A."/>
            <person name="Oliveira C."/>
            <person name="Osipova E."/>
            <person name="Leigh N.D."/>
            <person name="Simon A."/>
            <person name="Yun M.H."/>
        </authorList>
    </citation>
    <scope>NUCLEOTIDE SEQUENCE</scope>
    <source>
        <strain evidence="2">20211129_DDA</strain>
        <tissue evidence="2">Liver</tissue>
    </source>
</reference>
<gene>
    <name evidence="2" type="ORF">NDU88_009463</name>
</gene>
<evidence type="ECO:0000256" key="1">
    <source>
        <dbReference type="SAM" id="SignalP"/>
    </source>
</evidence>
<proteinExistence type="predicted"/>
<dbReference type="AlphaFoldDB" id="A0AAV7NZP0"/>
<dbReference type="EMBL" id="JANPWB010000012">
    <property type="protein sequence ID" value="KAJ1121351.1"/>
    <property type="molecule type" value="Genomic_DNA"/>
</dbReference>
<keyword evidence="1" id="KW-0732">Signal</keyword>
<accession>A0AAV7NZP0</accession>
<feature type="signal peptide" evidence="1">
    <location>
        <begin position="1"/>
        <end position="16"/>
    </location>
</feature>